<keyword evidence="6" id="KW-1185">Reference proteome</keyword>
<dbReference type="EMBL" id="CP134536">
    <property type="protein sequence ID" value="WNH13410.1"/>
    <property type="molecule type" value="Genomic_DNA"/>
</dbReference>
<organism evidence="4 6">
    <name type="scientific">Thalassobellus suaedae</name>
    <dbReference type="NCBI Taxonomy" id="3074124"/>
    <lineage>
        <taxon>Bacteria</taxon>
        <taxon>Pseudomonadati</taxon>
        <taxon>Bacteroidota</taxon>
        <taxon>Flavobacteriia</taxon>
        <taxon>Flavobacteriales</taxon>
        <taxon>Flavobacteriaceae</taxon>
        <taxon>Thalassobellus</taxon>
    </lineage>
</organism>
<evidence type="ECO:0000313" key="4">
    <source>
        <dbReference type="EMBL" id="WNH13410.1"/>
    </source>
</evidence>
<feature type="chain" id="PRO_5045034381" evidence="2">
    <location>
        <begin position="23"/>
        <end position="291"/>
    </location>
</feature>
<dbReference type="Proteomes" id="UP001303407">
    <property type="component" value="Chromosome"/>
</dbReference>
<proteinExistence type="predicted"/>
<feature type="coiled-coil region" evidence="1">
    <location>
        <begin position="153"/>
        <end position="191"/>
    </location>
</feature>
<accession>A0ABY9Y5M0</accession>
<name>A0ABY9Y5M0_9FLAO</name>
<keyword evidence="2" id="KW-0732">Signal</keyword>
<evidence type="ECO:0000256" key="1">
    <source>
        <dbReference type="SAM" id="Coils"/>
    </source>
</evidence>
<reference evidence="5 6" key="1">
    <citation type="submission" date="2023-09" db="EMBL/GenBank/DDBJ databases">
        <title>Thalassobella suaedae gen. nov., sp. nov., a marine bacterium of the family Flavobacteriaceae isolated from a halophyte Suaeda japonica.</title>
        <authorList>
            <person name="Lee S.Y."/>
            <person name="Hwang C.Y."/>
        </authorList>
    </citation>
    <scope>NUCLEOTIDE SEQUENCE [LARGE SCALE GENOMIC DNA]</scope>
    <source>
        <strain evidence="4 6">HL-DH10</strain>
        <strain evidence="3 5">HL-DH14</strain>
    </source>
</reference>
<dbReference type="EMBL" id="CP134537">
    <property type="protein sequence ID" value="WNH08089.1"/>
    <property type="molecule type" value="Genomic_DNA"/>
</dbReference>
<evidence type="ECO:0000313" key="5">
    <source>
        <dbReference type="Proteomes" id="UP001302806"/>
    </source>
</evidence>
<protein>
    <submittedName>
        <fullName evidence="4">Uncharacterized protein</fullName>
    </submittedName>
</protein>
<keyword evidence="1" id="KW-0175">Coiled coil</keyword>
<dbReference type="Proteomes" id="UP001302806">
    <property type="component" value="Chromosome"/>
</dbReference>
<gene>
    <name evidence="4" type="ORF">RHP49_03930</name>
    <name evidence="3" type="ORF">RHP51_13010</name>
</gene>
<dbReference type="RefSeq" id="WP_415863379.1">
    <property type="nucleotide sequence ID" value="NZ_CP134536.1"/>
</dbReference>
<evidence type="ECO:0000313" key="3">
    <source>
        <dbReference type="EMBL" id="WNH08089.1"/>
    </source>
</evidence>
<evidence type="ECO:0000256" key="2">
    <source>
        <dbReference type="SAM" id="SignalP"/>
    </source>
</evidence>
<evidence type="ECO:0000313" key="6">
    <source>
        <dbReference type="Proteomes" id="UP001303407"/>
    </source>
</evidence>
<sequence>MKTKFFSLLVACLIVTSVFSQANLNDYKYVIVPTKYDFLKESNQYQLNALTQFLFNKYGFETLMEGDEYPEDLVRNRCLALRSNVTKDAGLFKTKLLITLKGCNDQVVFTSQLGESREKEYNKAYTEAIRNAFKSFEAVNYKYEPKAKDVMVATENTEVKNEVAKEIKKLKEEIQALKEEKKAEVIEVEETVVEVVKKAPVVKVQTKEVKNTKEKVDMKASTSVLYAQEIENGFQLVDSSPKVIYKIKKTSMKDVFLVISKNGTLSKKGSDWILEYYENDVLKQEVLNIKF</sequence>
<feature type="signal peptide" evidence="2">
    <location>
        <begin position="1"/>
        <end position="22"/>
    </location>
</feature>